<name>A0A1D2MRS4_ORCCI</name>
<gene>
    <name evidence="1" type="ORF">Ocin01_10894</name>
</gene>
<comment type="caution">
    <text evidence="1">The sequence shown here is derived from an EMBL/GenBank/DDBJ whole genome shotgun (WGS) entry which is preliminary data.</text>
</comment>
<protein>
    <submittedName>
        <fullName evidence="1">Uncharacterized protein</fullName>
    </submittedName>
</protein>
<evidence type="ECO:0000313" key="2">
    <source>
        <dbReference type="Proteomes" id="UP000094527"/>
    </source>
</evidence>
<organism evidence="1 2">
    <name type="scientific">Orchesella cincta</name>
    <name type="common">Springtail</name>
    <name type="synonym">Podura cincta</name>
    <dbReference type="NCBI Taxonomy" id="48709"/>
    <lineage>
        <taxon>Eukaryota</taxon>
        <taxon>Metazoa</taxon>
        <taxon>Ecdysozoa</taxon>
        <taxon>Arthropoda</taxon>
        <taxon>Hexapoda</taxon>
        <taxon>Collembola</taxon>
        <taxon>Entomobryomorpha</taxon>
        <taxon>Entomobryoidea</taxon>
        <taxon>Orchesellidae</taxon>
        <taxon>Orchesellinae</taxon>
        <taxon>Orchesella</taxon>
    </lineage>
</organism>
<dbReference type="Proteomes" id="UP000094527">
    <property type="component" value="Unassembled WGS sequence"/>
</dbReference>
<proteinExistence type="predicted"/>
<dbReference type="EMBL" id="LJIJ01000620">
    <property type="protein sequence ID" value="ODM95787.1"/>
    <property type="molecule type" value="Genomic_DNA"/>
</dbReference>
<evidence type="ECO:0000313" key="1">
    <source>
        <dbReference type="EMBL" id="ODM95787.1"/>
    </source>
</evidence>
<dbReference type="AlphaFoldDB" id="A0A1D2MRS4"/>
<keyword evidence="2" id="KW-1185">Reference proteome</keyword>
<accession>A0A1D2MRS4</accession>
<reference evidence="1 2" key="1">
    <citation type="journal article" date="2016" name="Genome Biol. Evol.">
        <title>Gene Family Evolution Reflects Adaptation to Soil Environmental Stressors in the Genome of the Collembolan Orchesella cincta.</title>
        <authorList>
            <person name="Faddeeva-Vakhrusheva A."/>
            <person name="Derks M.F."/>
            <person name="Anvar S.Y."/>
            <person name="Agamennone V."/>
            <person name="Suring W."/>
            <person name="Smit S."/>
            <person name="van Straalen N.M."/>
            <person name="Roelofs D."/>
        </authorList>
    </citation>
    <scope>NUCLEOTIDE SEQUENCE [LARGE SCALE GENOMIC DNA]</scope>
    <source>
        <tissue evidence="1">Mixed pool</tissue>
    </source>
</reference>
<sequence length="101" mass="11675">MLEDRKSGPVREYLSVSFDFSQSVTQTDRHCPYKDFPKNVIRFIKISGFSSIKGKSFQASPWILFDKRRKVKGLGEQDVLFLEFISNIKEAASPQSICYNF</sequence>